<proteinExistence type="predicted"/>
<feature type="region of interest" description="Disordered" evidence="1">
    <location>
        <begin position="33"/>
        <end position="54"/>
    </location>
</feature>
<dbReference type="Proteomes" id="UP000053144">
    <property type="component" value="Chromosome 3"/>
</dbReference>
<evidence type="ECO:0000256" key="1">
    <source>
        <dbReference type="SAM" id="MobiDB-lite"/>
    </source>
</evidence>
<evidence type="ECO:0000313" key="2">
    <source>
        <dbReference type="EMBL" id="KOM39112.1"/>
    </source>
</evidence>
<protein>
    <submittedName>
        <fullName evidence="2">Uncharacterized protein</fullName>
    </submittedName>
</protein>
<organism evidence="2 3">
    <name type="scientific">Phaseolus angularis</name>
    <name type="common">Azuki bean</name>
    <name type="synonym">Vigna angularis</name>
    <dbReference type="NCBI Taxonomy" id="3914"/>
    <lineage>
        <taxon>Eukaryota</taxon>
        <taxon>Viridiplantae</taxon>
        <taxon>Streptophyta</taxon>
        <taxon>Embryophyta</taxon>
        <taxon>Tracheophyta</taxon>
        <taxon>Spermatophyta</taxon>
        <taxon>Magnoliopsida</taxon>
        <taxon>eudicotyledons</taxon>
        <taxon>Gunneridae</taxon>
        <taxon>Pentapetalae</taxon>
        <taxon>rosids</taxon>
        <taxon>fabids</taxon>
        <taxon>Fabales</taxon>
        <taxon>Fabaceae</taxon>
        <taxon>Papilionoideae</taxon>
        <taxon>50 kb inversion clade</taxon>
        <taxon>NPAAA clade</taxon>
        <taxon>indigoferoid/millettioid clade</taxon>
        <taxon>Phaseoleae</taxon>
        <taxon>Vigna</taxon>
    </lineage>
</organism>
<dbReference type="AlphaFoldDB" id="A0A0L9U926"/>
<evidence type="ECO:0000313" key="3">
    <source>
        <dbReference type="Proteomes" id="UP000053144"/>
    </source>
</evidence>
<dbReference type="EMBL" id="CM003373">
    <property type="protein sequence ID" value="KOM39112.1"/>
    <property type="molecule type" value="Genomic_DNA"/>
</dbReference>
<reference evidence="3" key="1">
    <citation type="journal article" date="2015" name="Proc. Natl. Acad. Sci. U.S.A.">
        <title>Genome sequencing of adzuki bean (Vigna angularis) provides insight into high starch and low fat accumulation and domestication.</title>
        <authorList>
            <person name="Yang K."/>
            <person name="Tian Z."/>
            <person name="Chen C."/>
            <person name="Luo L."/>
            <person name="Zhao B."/>
            <person name="Wang Z."/>
            <person name="Yu L."/>
            <person name="Li Y."/>
            <person name="Sun Y."/>
            <person name="Li W."/>
            <person name="Chen Y."/>
            <person name="Li Y."/>
            <person name="Zhang Y."/>
            <person name="Ai D."/>
            <person name="Zhao J."/>
            <person name="Shang C."/>
            <person name="Ma Y."/>
            <person name="Wu B."/>
            <person name="Wang M."/>
            <person name="Gao L."/>
            <person name="Sun D."/>
            <person name="Zhang P."/>
            <person name="Guo F."/>
            <person name="Wang W."/>
            <person name="Li Y."/>
            <person name="Wang J."/>
            <person name="Varshney R.K."/>
            <person name="Wang J."/>
            <person name="Ling H.Q."/>
            <person name="Wan P."/>
        </authorList>
    </citation>
    <scope>NUCLEOTIDE SEQUENCE</scope>
    <source>
        <strain evidence="3">cv. Jingnong 6</strain>
    </source>
</reference>
<gene>
    <name evidence="2" type="ORF">LR48_Vigan03g249400</name>
</gene>
<name>A0A0L9U926_PHAAN</name>
<sequence length="168" mass="19124">MKCFERRTSPNLIPETFWRLLWGRAGISHYSHKEPVSGASKERQLNLSASHARPRLPDNSALSTRPLGLVRTTIRSPLSDHSASKILNQISVSYMAIRPCIWPFGLQYTPIRPLPYGHPSSSAINLWSFGFYYSTFDDLELRGIRYQTFSLGGLSLRHDRFQPSNQSS</sequence>
<accession>A0A0L9U926</accession>
<dbReference type="Gramene" id="KOM39112">
    <property type="protein sequence ID" value="KOM39112"/>
    <property type="gene ID" value="LR48_Vigan03g249400"/>
</dbReference>
<feature type="compositionally biased region" description="Basic and acidic residues" evidence="1">
    <location>
        <begin position="33"/>
        <end position="44"/>
    </location>
</feature>